<sequence>MKEEVKTQNLDKNTKDATQEISEEEKARFNELCQMAFDFARNNEFETLSKMIDAGLSPNLTNEKGDSLLMLASYNASFETTKMLLKKGAEVDKKNDRGQTPLAGVAFKGNLEIVKLLVENGANIDENNGFGMTPYSFAVMFGRSEVASYLASRSKNKSLFKKLSAKILSLFKKSKA</sequence>
<dbReference type="Gene3D" id="1.25.40.20">
    <property type="entry name" value="Ankyrin repeat-containing domain"/>
    <property type="match status" value="1"/>
</dbReference>
<dbReference type="InterPro" id="IPR036770">
    <property type="entry name" value="Ankyrin_rpt-contain_sf"/>
</dbReference>
<keyword evidence="1" id="KW-0677">Repeat</keyword>
<evidence type="ECO:0000256" key="2">
    <source>
        <dbReference type="ARBA" id="ARBA00023043"/>
    </source>
</evidence>
<evidence type="ECO:0000256" key="1">
    <source>
        <dbReference type="ARBA" id="ARBA00022737"/>
    </source>
</evidence>
<dbReference type="PANTHER" id="PTHR24201">
    <property type="entry name" value="ANK_REP_REGION DOMAIN-CONTAINING PROTEIN"/>
    <property type="match status" value="1"/>
</dbReference>
<dbReference type="SUPFAM" id="SSF48403">
    <property type="entry name" value="Ankyrin repeat"/>
    <property type="match status" value="1"/>
</dbReference>
<evidence type="ECO:0000256" key="4">
    <source>
        <dbReference type="SAM" id="MobiDB-lite"/>
    </source>
</evidence>
<dbReference type="EMBL" id="CACRSK010000002">
    <property type="protein sequence ID" value="VYS87556.1"/>
    <property type="molecule type" value="Genomic_DNA"/>
</dbReference>
<dbReference type="AlphaFoldDB" id="A0A6N2S363"/>
<evidence type="ECO:0000256" key="3">
    <source>
        <dbReference type="PROSITE-ProRule" id="PRU00023"/>
    </source>
</evidence>
<dbReference type="PROSITE" id="PS50088">
    <property type="entry name" value="ANK_REPEAT"/>
    <property type="match status" value="2"/>
</dbReference>
<feature type="repeat" description="ANK" evidence="3">
    <location>
        <begin position="97"/>
        <end position="129"/>
    </location>
</feature>
<feature type="region of interest" description="Disordered" evidence="4">
    <location>
        <begin position="1"/>
        <end position="22"/>
    </location>
</feature>
<dbReference type="SMART" id="SM00248">
    <property type="entry name" value="ANK"/>
    <property type="match status" value="3"/>
</dbReference>
<reference evidence="5" key="1">
    <citation type="submission" date="2019-11" db="EMBL/GenBank/DDBJ databases">
        <authorList>
            <person name="Feng L."/>
        </authorList>
    </citation>
    <scope>NUCLEOTIDE SEQUENCE</scope>
    <source>
        <strain evidence="5">CUreolyticusLFYP111</strain>
    </source>
</reference>
<dbReference type="InterPro" id="IPR050776">
    <property type="entry name" value="Ank_Repeat/CDKN_Inhibitor"/>
</dbReference>
<dbReference type="PROSITE" id="PS50297">
    <property type="entry name" value="ANK_REP_REGION"/>
    <property type="match status" value="2"/>
</dbReference>
<evidence type="ECO:0000313" key="5">
    <source>
        <dbReference type="EMBL" id="VYS87556.1"/>
    </source>
</evidence>
<dbReference type="PANTHER" id="PTHR24201:SF15">
    <property type="entry name" value="ANKYRIN REPEAT DOMAIN-CONTAINING PROTEIN 66"/>
    <property type="match status" value="1"/>
</dbReference>
<feature type="repeat" description="ANK" evidence="3">
    <location>
        <begin position="64"/>
        <end position="96"/>
    </location>
</feature>
<keyword evidence="2 3" id="KW-0040">ANK repeat</keyword>
<dbReference type="RefSeq" id="WP_156847135.1">
    <property type="nucleotide sequence ID" value="NZ_CACRSK010000002.1"/>
</dbReference>
<proteinExistence type="predicted"/>
<accession>A0A6N2S363</accession>
<feature type="compositionally biased region" description="Basic and acidic residues" evidence="4">
    <location>
        <begin position="12"/>
        <end position="22"/>
    </location>
</feature>
<dbReference type="InterPro" id="IPR002110">
    <property type="entry name" value="Ankyrin_rpt"/>
</dbReference>
<name>A0A6N2S363_9BACT</name>
<gene>
    <name evidence="5" type="ORF">CULFYP111_00709</name>
</gene>
<protein>
    <submittedName>
        <fullName evidence="5">Ankyrin repeats (3 copies)</fullName>
    </submittedName>
</protein>
<dbReference type="Pfam" id="PF12796">
    <property type="entry name" value="Ank_2"/>
    <property type="match status" value="1"/>
</dbReference>
<organism evidence="5">
    <name type="scientific">Campylobacter ureolyticus</name>
    <dbReference type="NCBI Taxonomy" id="827"/>
    <lineage>
        <taxon>Bacteria</taxon>
        <taxon>Pseudomonadati</taxon>
        <taxon>Campylobacterota</taxon>
        <taxon>Epsilonproteobacteria</taxon>
        <taxon>Campylobacterales</taxon>
        <taxon>Campylobacteraceae</taxon>
        <taxon>Campylobacter</taxon>
    </lineage>
</organism>